<feature type="chain" id="PRO_5032647587" description="Copper-binding protein" evidence="1">
    <location>
        <begin position="22"/>
        <end position="117"/>
    </location>
</feature>
<name>A0A843YRD8_9BURK</name>
<dbReference type="InterPro" id="IPR042230">
    <property type="entry name" value="CusF_sf"/>
</dbReference>
<evidence type="ECO:0000313" key="2">
    <source>
        <dbReference type="EMBL" id="MQQ99940.1"/>
    </source>
</evidence>
<gene>
    <name evidence="2" type="ORF">GEV47_04475</name>
</gene>
<sequence>MNHLQLLALISSLLIGIPSMAMTGTRDTDNRDNRDEQLLQVNVNPPLVSGEIRKVDKDSGMITIKHEQIPNFDMPAMTMLFNVDDVAMLDQFKAQDKVVFSVNKRNNKLTVVHLERA</sequence>
<evidence type="ECO:0008006" key="4">
    <source>
        <dbReference type="Google" id="ProtNLM"/>
    </source>
</evidence>
<comment type="caution">
    <text evidence="2">The sequence shown here is derived from an EMBL/GenBank/DDBJ whole genome shotgun (WGS) entry which is preliminary data.</text>
</comment>
<feature type="signal peptide" evidence="1">
    <location>
        <begin position="1"/>
        <end position="21"/>
    </location>
</feature>
<evidence type="ECO:0000256" key="1">
    <source>
        <dbReference type="SAM" id="SignalP"/>
    </source>
</evidence>
<dbReference type="Proteomes" id="UP000451565">
    <property type="component" value="Unassembled WGS sequence"/>
</dbReference>
<dbReference type="OrthoDB" id="9180744at2"/>
<keyword evidence="1" id="KW-0732">Signal</keyword>
<dbReference type="AlphaFoldDB" id="A0A843YRD8"/>
<evidence type="ECO:0000313" key="3">
    <source>
        <dbReference type="Proteomes" id="UP000451565"/>
    </source>
</evidence>
<dbReference type="Pfam" id="PF11604">
    <property type="entry name" value="CusF_Ec"/>
    <property type="match status" value="1"/>
</dbReference>
<organism evidence="2 3">
    <name type="scientific">Glaciimonas soli</name>
    <dbReference type="NCBI Taxonomy" id="2590999"/>
    <lineage>
        <taxon>Bacteria</taxon>
        <taxon>Pseudomonadati</taxon>
        <taxon>Pseudomonadota</taxon>
        <taxon>Betaproteobacteria</taxon>
        <taxon>Burkholderiales</taxon>
        <taxon>Oxalobacteraceae</taxon>
        <taxon>Glaciimonas</taxon>
    </lineage>
</organism>
<dbReference type="Gene3D" id="2.40.50.320">
    <property type="entry name" value="Copper binding periplasmic protein CusF"/>
    <property type="match status" value="1"/>
</dbReference>
<proteinExistence type="predicted"/>
<accession>A0A843YRD8</accession>
<reference evidence="2 3" key="1">
    <citation type="submission" date="2019-10" db="EMBL/GenBank/DDBJ databases">
        <title>Glaciimonas soli sp. nov., a psychrophilic bacterium isolated from the forest soil of a high elevation mountain in Taiwan.</title>
        <authorList>
            <person name="Wang L.-T."/>
            <person name="Shieh W.Y."/>
        </authorList>
    </citation>
    <scope>NUCLEOTIDE SEQUENCE [LARGE SCALE GENOMIC DNA]</scope>
    <source>
        <strain evidence="2 3">GS1</strain>
    </source>
</reference>
<protein>
    <recommendedName>
        <fullName evidence="4">Copper-binding protein</fullName>
    </recommendedName>
</protein>
<keyword evidence="3" id="KW-1185">Reference proteome</keyword>
<dbReference type="InterPro" id="IPR021647">
    <property type="entry name" value="CusF_Ec"/>
</dbReference>
<dbReference type="RefSeq" id="WP_153233470.1">
    <property type="nucleotide sequence ID" value="NZ_WINI01000001.1"/>
</dbReference>
<dbReference type="EMBL" id="WINI01000001">
    <property type="protein sequence ID" value="MQQ99940.1"/>
    <property type="molecule type" value="Genomic_DNA"/>
</dbReference>